<evidence type="ECO:0000256" key="1">
    <source>
        <dbReference type="SAM" id="MobiDB-lite"/>
    </source>
</evidence>
<sequence>MSSPNTPVPSVLLTTPSSSPSSPSS</sequence>
<dbReference type="EMBL" id="VSRR010022803">
    <property type="protein sequence ID" value="MPC64996.1"/>
    <property type="molecule type" value="Genomic_DNA"/>
</dbReference>
<feature type="region of interest" description="Disordered" evidence="1">
    <location>
        <begin position="1"/>
        <end position="25"/>
    </location>
</feature>
<reference evidence="2 3" key="1">
    <citation type="submission" date="2019-05" db="EMBL/GenBank/DDBJ databases">
        <title>Another draft genome of Portunus trituberculatus and its Hox gene families provides insights of decapod evolution.</title>
        <authorList>
            <person name="Jeong J.-H."/>
            <person name="Song I."/>
            <person name="Kim S."/>
            <person name="Choi T."/>
            <person name="Kim D."/>
            <person name="Ryu S."/>
            <person name="Kim W."/>
        </authorList>
    </citation>
    <scope>NUCLEOTIDE SEQUENCE [LARGE SCALE GENOMIC DNA]</scope>
    <source>
        <tissue evidence="2">Muscle</tissue>
    </source>
</reference>
<accession>A0A5B7H4Z2</accession>
<name>A0A5B7H4Z2_PORTR</name>
<dbReference type="Proteomes" id="UP000324222">
    <property type="component" value="Unassembled WGS sequence"/>
</dbReference>
<evidence type="ECO:0000313" key="3">
    <source>
        <dbReference type="Proteomes" id="UP000324222"/>
    </source>
</evidence>
<comment type="caution">
    <text evidence="2">The sequence shown here is derived from an EMBL/GenBank/DDBJ whole genome shotgun (WGS) entry which is preliminary data.</text>
</comment>
<organism evidence="2 3">
    <name type="scientific">Portunus trituberculatus</name>
    <name type="common">Swimming crab</name>
    <name type="synonym">Neptunus trituberculatus</name>
    <dbReference type="NCBI Taxonomy" id="210409"/>
    <lineage>
        <taxon>Eukaryota</taxon>
        <taxon>Metazoa</taxon>
        <taxon>Ecdysozoa</taxon>
        <taxon>Arthropoda</taxon>
        <taxon>Crustacea</taxon>
        <taxon>Multicrustacea</taxon>
        <taxon>Malacostraca</taxon>
        <taxon>Eumalacostraca</taxon>
        <taxon>Eucarida</taxon>
        <taxon>Decapoda</taxon>
        <taxon>Pleocyemata</taxon>
        <taxon>Brachyura</taxon>
        <taxon>Eubrachyura</taxon>
        <taxon>Portunoidea</taxon>
        <taxon>Portunidae</taxon>
        <taxon>Portuninae</taxon>
        <taxon>Portunus</taxon>
    </lineage>
</organism>
<keyword evidence="3" id="KW-1185">Reference proteome</keyword>
<feature type="compositionally biased region" description="Low complexity" evidence="1">
    <location>
        <begin position="8"/>
        <end position="25"/>
    </location>
</feature>
<gene>
    <name evidence="2" type="ORF">E2C01_059119</name>
</gene>
<dbReference type="AlphaFoldDB" id="A0A5B7H4Z2"/>
<protein>
    <submittedName>
        <fullName evidence="2">Uncharacterized protein</fullName>
    </submittedName>
</protein>
<proteinExistence type="predicted"/>
<evidence type="ECO:0000313" key="2">
    <source>
        <dbReference type="EMBL" id="MPC64996.1"/>
    </source>
</evidence>